<reference evidence="8 9" key="1">
    <citation type="submission" date="2015-03" db="EMBL/GenBank/DDBJ databases">
        <authorList>
            <person name="Murphy D."/>
        </authorList>
    </citation>
    <scope>NUCLEOTIDE SEQUENCE [LARGE SCALE GENOMIC DNA]</scope>
    <source>
        <strain evidence="8 9">FCF326</strain>
    </source>
</reference>
<keyword evidence="1" id="KW-0240">DNA-directed RNA polymerase</keyword>
<evidence type="ECO:0000256" key="1">
    <source>
        <dbReference type="ARBA" id="ARBA00022478"/>
    </source>
</evidence>
<dbReference type="EMBL" id="CPYI01000018">
    <property type="protein sequence ID" value="CNF37707.1"/>
    <property type="molecule type" value="Genomic_DNA"/>
</dbReference>
<keyword evidence="6" id="KW-0804">Transcription</keyword>
<protein>
    <submittedName>
        <fullName evidence="8">Putative prophage DNA primase</fullName>
        <ecNumber evidence="8">2.7.7.-</ecNumber>
    </submittedName>
</protein>
<feature type="domain" description="DNA primase/helicase Gp4 N-terminal Bacteriophage T7-like" evidence="7">
    <location>
        <begin position="31"/>
        <end position="67"/>
    </location>
</feature>
<dbReference type="Pfam" id="PF08273">
    <property type="entry name" value="Zn_Ribbon_Prim"/>
    <property type="match status" value="1"/>
</dbReference>
<keyword evidence="3 8" id="KW-0808">Transferase</keyword>
<dbReference type="RefSeq" id="WP_050119985.1">
    <property type="nucleotide sequence ID" value="NZ_CAWMAB010000018.1"/>
</dbReference>
<evidence type="ECO:0000259" key="7">
    <source>
        <dbReference type="SMART" id="SM00778"/>
    </source>
</evidence>
<dbReference type="SMART" id="SM00778">
    <property type="entry name" value="Prim_Zn_Ribbon"/>
    <property type="match status" value="1"/>
</dbReference>
<sequence length="319" mass="34836">MSRFVSNIVRTSQHHWGSILSSLAIPIPGINKHGPCPVCGGKDRFRFDDKKGRGTWFCNYCGHGDGLDLVTLVRQCDLIQAAREISRLTDLTPTPPAKERTEPLPHTDIIQRVTALLATCTQGTSDYLLHKGLAQRGFLMPANSAKNIGGVHFNVGSMVLPLVDLSDKTTGALLINPRGEKRLLPGSRIKSSFIPITHHALSQTLIITEGFATGLVISRFVAATVVAAISANNLTHVAVALRERYPDAQIILAADNDVTDSDHNPGKQQAEHAALAVNGLVTLPPTGDKADWDDYRQQVGTDIARIEFFRQLYNPKEWI</sequence>
<dbReference type="EC" id="2.7.7.-" evidence="8"/>
<dbReference type="GO" id="GO:0006269">
    <property type="term" value="P:DNA replication, synthesis of primer"/>
    <property type="evidence" value="ECO:0007669"/>
    <property type="project" value="UniProtKB-KW"/>
</dbReference>
<dbReference type="GO" id="GO:0003677">
    <property type="term" value="F:DNA binding"/>
    <property type="evidence" value="ECO:0007669"/>
    <property type="project" value="InterPro"/>
</dbReference>
<evidence type="ECO:0000313" key="9">
    <source>
        <dbReference type="Proteomes" id="UP000045824"/>
    </source>
</evidence>
<proteinExistence type="predicted"/>
<dbReference type="InterPro" id="IPR034154">
    <property type="entry name" value="TOPRIM_DnaG/twinkle"/>
</dbReference>
<name>A0A0T9LYA7_YERKR</name>
<dbReference type="GO" id="GO:0000428">
    <property type="term" value="C:DNA-directed RNA polymerase complex"/>
    <property type="evidence" value="ECO:0007669"/>
    <property type="project" value="UniProtKB-KW"/>
</dbReference>
<dbReference type="Pfam" id="PF13362">
    <property type="entry name" value="Toprim_3"/>
    <property type="match status" value="1"/>
</dbReference>
<dbReference type="GO" id="GO:0016779">
    <property type="term" value="F:nucleotidyltransferase activity"/>
    <property type="evidence" value="ECO:0007669"/>
    <property type="project" value="UniProtKB-KW"/>
</dbReference>
<evidence type="ECO:0000256" key="4">
    <source>
        <dbReference type="ARBA" id="ARBA00022695"/>
    </source>
</evidence>
<evidence type="ECO:0000256" key="5">
    <source>
        <dbReference type="ARBA" id="ARBA00022705"/>
    </source>
</evidence>
<dbReference type="InterPro" id="IPR006171">
    <property type="entry name" value="TOPRIM_dom"/>
</dbReference>
<organism evidence="8 9">
    <name type="scientific">Yersinia kristensenii</name>
    <dbReference type="NCBI Taxonomy" id="28152"/>
    <lineage>
        <taxon>Bacteria</taxon>
        <taxon>Pseudomonadati</taxon>
        <taxon>Pseudomonadota</taxon>
        <taxon>Gammaproteobacteria</taxon>
        <taxon>Enterobacterales</taxon>
        <taxon>Yersiniaceae</taxon>
        <taxon>Yersinia</taxon>
    </lineage>
</organism>
<dbReference type="AlphaFoldDB" id="A0A0T9LYA7"/>
<gene>
    <name evidence="8" type="primary">traC</name>
    <name evidence="8" type="ORF">ERS008491_03670</name>
</gene>
<dbReference type="InterPro" id="IPR036977">
    <property type="entry name" value="DNA_primase_Znf_CHC2"/>
</dbReference>
<evidence type="ECO:0000256" key="6">
    <source>
        <dbReference type="ARBA" id="ARBA00023163"/>
    </source>
</evidence>
<evidence type="ECO:0000256" key="3">
    <source>
        <dbReference type="ARBA" id="ARBA00022679"/>
    </source>
</evidence>
<keyword evidence="2" id="KW-0639">Primosome</keyword>
<dbReference type="GO" id="GO:0004386">
    <property type="term" value="F:helicase activity"/>
    <property type="evidence" value="ECO:0007669"/>
    <property type="project" value="InterPro"/>
</dbReference>
<keyword evidence="5" id="KW-0235">DNA replication</keyword>
<dbReference type="SUPFAM" id="SSF57783">
    <property type="entry name" value="Zinc beta-ribbon"/>
    <property type="match status" value="1"/>
</dbReference>
<dbReference type="GO" id="GO:1990077">
    <property type="term" value="C:primosome complex"/>
    <property type="evidence" value="ECO:0007669"/>
    <property type="project" value="UniProtKB-KW"/>
</dbReference>
<dbReference type="Gene3D" id="3.90.580.10">
    <property type="entry name" value="Zinc finger, CHC2-type domain"/>
    <property type="match status" value="1"/>
</dbReference>
<evidence type="ECO:0000256" key="2">
    <source>
        <dbReference type="ARBA" id="ARBA00022515"/>
    </source>
</evidence>
<accession>A0A0T9LYA7</accession>
<dbReference type="InterPro" id="IPR013237">
    <property type="entry name" value="Phage_T7_Gp4_N"/>
</dbReference>
<dbReference type="CDD" id="cd01029">
    <property type="entry name" value="TOPRIM_primases"/>
    <property type="match status" value="1"/>
</dbReference>
<dbReference type="Proteomes" id="UP000045824">
    <property type="component" value="Unassembled WGS sequence"/>
</dbReference>
<keyword evidence="4 8" id="KW-0548">Nucleotidyltransferase</keyword>
<evidence type="ECO:0000313" key="8">
    <source>
        <dbReference type="EMBL" id="CNF37707.1"/>
    </source>
</evidence>
<dbReference type="GO" id="GO:0008270">
    <property type="term" value="F:zinc ion binding"/>
    <property type="evidence" value="ECO:0007669"/>
    <property type="project" value="InterPro"/>
</dbReference>